<evidence type="ECO:0008006" key="5">
    <source>
        <dbReference type="Google" id="ProtNLM"/>
    </source>
</evidence>
<keyword evidence="4" id="KW-1185">Reference proteome</keyword>
<dbReference type="Proteomes" id="UP000004995">
    <property type="component" value="Unassembled WGS sequence"/>
</dbReference>
<name>K3XR90_SETIT</name>
<accession>K3XR90</accession>
<feature type="compositionally biased region" description="Basic and acidic residues" evidence="1">
    <location>
        <begin position="50"/>
        <end position="85"/>
    </location>
</feature>
<organism evidence="2">
    <name type="scientific">Setaria italica</name>
    <name type="common">Foxtail millet</name>
    <name type="synonym">Panicum italicum</name>
    <dbReference type="NCBI Taxonomy" id="4555"/>
    <lineage>
        <taxon>Eukaryota</taxon>
        <taxon>Viridiplantae</taxon>
        <taxon>Streptophyta</taxon>
        <taxon>Embryophyta</taxon>
        <taxon>Tracheophyta</taxon>
        <taxon>Spermatophyta</taxon>
        <taxon>Magnoliopsida</taxon>
        <taxon>Liliopsida</taxon>
        <taxon>Poales</taxon>
        <taxon>Poaceae</taxon>
        <taxon>PACMAD clade</taxon>
        <taxon>Panicoideae</taxon>
        <taxon>Panicodae</taxon>
        <taxon>Paniceae</taxon>
        <taxon>Cenchrinae</taxon>
        <taxon>Setaria</taxon>
    </lineage>
</organism>
<evidence type="ECO:0000313" key="3">
    <source>
        <dbReference type="EnsemblPlants" id="KQL03477"/>
    </source>
</evidence>
<proteinExistence type="predicted"/>
<gene>
    <name evidence="2" type="ORF">SETIT_5G026500v2</name>
</gene>
<reference evidence="2" key="2">
    <citation type="submission" date="2015-07" db="EMBL/GenBank/DDBJ databases">
        <authorList>
            <person name="Noorani M."/>
        </authorList>
    </citation>
    <scope>NUCLEOTIDE SEQUENCE</scope>
    <source>
        <strain evidence="2">Yugu1</strain>
    </source>
</reference>
<evidence type="ECO:0000313" key="4">
    <source>
        <dbReference type="Proteomes" id="UP000004995"/>
    </source>
</evidence>
<protein>
    <recommendedName>
        <fullName evidence="5">Succinate dehydrogenase assembly factor 4, mitochondrial</fullName>
    </recommendedName>
</protein>
<reference evidence="3" key="3">
    <citation type="submission" date="2018-08" db="UniProtKB">
        <authorList>
            <consortium name="EnsemblPlants"/>
        </authorList>
    </citation>
    <scope>IDENTIFICATION</scope>
    <source>
        <strain evidence="3">Yugu1</strain>
    </source>
</reference>
<evidence type="ECO:0000313" key="2">
    <source>
        <dbReference type="EMBL" id="RCV23684.1"/>
    </source>
</evidence>
<feature type="compositionally biased region" description="Basic residues" evidence="1">
    <location>
        <begin position="86"/>
        <end position="96"/>
    </location>
</feature>
<dbReference type="EMBL" id="CM003532">
    <property type="protein sequence ID" value="RCV23684.1"/>
    <property type="molecule type" value="Genomic_DNA"/>
</dbReference>
<dbReference type="EMBL" id="AGNK02002764">
    <property type="status" value="NOT_ANNOTATED_CDS"/>
    <property type="molecule type" value="Genomic_DNA"/>
</dbReference>
<reference evidence="2 4" key="1">
    <citation type="journal article" date="2012" name="Nat. Biotechnol.">
        <title>Reference genome sequence of the model plant Setaria.</title>
        <authorList>
            <person name="Bennetzen J.L."/>
            <person name="Schmutz J."/>
            <person name="Wang H."/>
            <person name="Percifield R."/>
            <person name="Hawkins J."/>
            <person name="Pontaroli A.C."/>
            <person name="Estep M."/>
            <person name="Feng L."/>
            <person name="Vaughn J.N."/>
            <person name="Grimwood J."/>
            <person name="Jenkins J."/>
            <person name="Barry K."/>
            <person name="Lindquist E."/>
            <person name="Hellsten U."/>
            <person name="Deshpande S."/>
            <person name="Wang X."/>
            <person name="Wu X."/>
            <person name="Mitros T."/>
            <person name="Triplett J."/>
            <person name="Yang X."/>
            <person name="Ye C.Y."/>
            <person name="Mauro-Herrera M."/>
            <person name="Wang L."/>
            <person name="Li P."/>
            <person name="Sharma M."/>
            <person name="Sharma R."/>
            <person name="Ronald P.C."/>
            <person name="Panaud O."/>
            <person name="Kellogg E.A."/>
            <person name="Brutnell T.P."/>
            <person name="Doust A.N."/>
            <person name="Tuskan G.A."/>
            <person name="Rokhsar D."/>
            <person name="Devos K.M."/>
        </authorList>
    </citation>
    <scope>NUCLEOTIDE SEQUENCE [LARGE SCALE GENOMIC DNA]</scope>
    <source>
        <strain evidence="4">cv. Yugu1</strain>
        <strain evidence="2">Yugu1</strain>
    </source>
</reference>
<sequence>MAANLRRLASTSTSTLSRQPQPPGPPPALLLRLALSNSAPFATDPPAPARKVEGEEAAGDKGATDADEGKAAAAAEERHAREQGHRRDRRPARPKPTRYGDWERGG</sequence>
<evidence type="ECO:0000256" key="1">
    <source>
        <dbReference type="SAM" id="MobiDB-lite"/>
    </source>
</evidence>
<dbReference type="AlphaFoldDB" id="K3XR90"/>
<dbReference type="STRING" id="4555.K3XR90"/>
<dbReference type="OMA" id="QGHQRDR"/>
<feature type="region of interest" description="Disordered" evidence="1">
    <location>
        <begin position="1"/>
        <end position="106"/>
    </location>
</feature>
<dbReference type="Gramene" id="KQL03477">
    <property type="protein sequence ID" value="KQL03477"/>
    <property type="gene ID" value="SETIT_004431mg"/>
</dbReference>
<dbReference type="HOGENOM" id="CLU_160299_0_1_1"/>
<feature type="compositionally biased region" description="Low complexity" evidence="1">
    <location>
        <begin position="1"/>
        <end position="19"/>
    </location>
</feature>
<dbReference type="EnsemblPlants" id="KQL03477">
    <property type="protein sequence ID" value="KQL03477"/>
    <property type="gene ID" value="SETIT_004431mg"/>
</dbReference>